<feature type="compositionally biased region" description="Polar residues" evidence="11">
    <location>
        <begin position="285"/>
        <end position="294"/>
    </location>
</feature>
<dbReference type="EMBL" id="GBHO01031878">
    <property type="protein sequence ID" value="JAG11726.1"/>
    <property type="molecule type" value="Transcribed_RNA"/>
</dbReference>
<keyword evidence="8" id="KW-0694">RNA-binding</keyword>
<dbReference type="InterPro" id="IPR001995">
    <property type="entry name" value="Peptidase_A2_cat"/>
</dbReference>
<feature type="domain" description="Peptidase A2" evidence="12">
    <location>
        <begin position="355"/>
        <end position="437"/>
    </location>
</feature>
<feature type="compositionally biased region" description="Polar residues" evidence="11">
    <location>
        <begin position="198"/>
        <end position="210"/>
    </location>
</feature>
<evidence type="ECO:0000256" key="10">
    <source>
        <dbReference type="ARBA" id="ARBA00023268"/>
    </source>
</evidence>
<dbReference type="PROSITE" id="PS00141">
    <property type="entry name" value="ASP_PROTEASE"/>
    <property type="match status" value="1"/>
</dbReference>
<dbReference type="FunFam" id="3.30.70.270:FF:000020">
    <property type="entry name" value="Transposon Tf2-6 polyprotein-like Protein"/>
    <property type="match status" value="1"/>
</dbReference>
<evidence type="ECO:0000256" key="2">
    <source>
        <dbReference type="ARBA" id="ARBA00022679"/>
    </source>
</evidence>
<keyword evidence="3" id="KW-0548">Nucleotidyltransferase</keyword>
<dbReference type="CDD" id="cd00303">
    <property type="entry name" value="retropepsin_like"/>
    <property type="match status" value="1"/>
</dbReference>
<dbReference type="InterPro" id="IPR000477">
    <property type="entry name" value="RT_dom"/>
</dbReference>
<evidence type="ECO:0000259" key="13">
    <source>
        <dbReference type="PROSITE" id="PS50878"/>
    </source>
</evidence>
<name>A0A0A9WWC1_LYGHE</name>
<sequence length="926" mass="106882">IHSRITPKYLEDSIQSLPAFSPSNPVQVIRFLMKLSAINEVLPAAIHPIVQRLSLSPKYMYFKHLLPDMPATFDYKTLLTKMKSDLLPASVTLSVTLQFIHRQQYPTESFRTFVDSIFQAHNIIGGYTDEQLIDIMITHVHPKDRQYFFFANKPKTKASMYELVCTVEQYYRERPILNSISSTTSKDGKTESTISYNQNYRSKQNYQQPTSSNSGKGFGNNNQNKSTKTYNGNNQTNWVKPEHEERTYKSNHNKGDNFWQQKHDKFKNQHYQNRPQSLQSLETAIPSPENQITETKNEDYSNKRESKTEKYFKGKGTFNKGRGQQNINKNERDEFISTLSLHSSQTVIMLEDYPTLALLDTGATVSAIQQQYFDENFEKSKTKIEVSSQLTISMGNSQQVKTNQSVILTVKIADQTWKHRFYLIKNLYHPCILGFDFLSHAGVIYNIQDAILTFKHSNVAVPLNHNLKAHLDKRPDYKHRIHALTSDNDLYKDITKRYADVITDTPGSTNLLEYEVKLLEGESKPINKTTYHVNPKLLPVMKAEVENMLRLGIIVQTRTQPTAPCFLIPKKRENDTEERKFRLICDFRKLNSKLEYHSYPLPTVESLLAHLNGAQYFSLFDMNKAYHQISVTEASRHLVSFSTPWANYSFTKVPFGLATGSQVLSELMQLVFGDVHGKFVVWFLDDLLIFSKTYEDHKKHVCEILDRLRKAKLTINPQKIKVATKSVKFLGHTIQDGHVKIDDERIQVLSQLAAPTNAKQVAQFLGAINFFGSFIPDFARIAVPLNNLRKKNIKFQWTEECETSYRELIKRITTPPLLRLPNFEDEFHIWTDASNKAISAVLTQMDPMTNKHAPIAYASRKLTDSELKFSIYEKEFLATIFGIMKFKFYVEHVRFHLHSDAKSILTLTNLKNANARIQRWIVKLSS</sequence>
<dbReference type="Pfam" id="PF00078">
    <property type="entry name" value="RVT_1"/>
    <property type="match status" value="1"/>
</dbReference>
<reference evidence="14" key="1">
    <citation type="journal article" date="2014" name="PLoS ONE">
        <title>Transcriptome-Based Identification of ABC Transporters in the Western Tarnished Plant Bug Lygus hesperus.</title>
        <authorList>
            <person name="Hull J.J."/>
            <person name="Chaney K."/>
            <person name="Geib S.M."/>
            <person name="Fabrick J.A."/>
            <person name="Brent C.S."/>
            <person name="Walsh D."/>
            <person name="Lavine L.C."/>
        </authorList>
    </citation>
    <scope>NUCLEOTIDE SEQUENCE</scope>
</reference>
<dbReference type="PANTHER" id="PTHR37984:SF5">
    <property type="entry name" value="PROTEIN NYNRIN-LIKE"/>
    <property type="match status" value="1"/>
</dbReference>
<evidence type="ECO:0000256" key="4">
    <source>
        <dbReference type="ARBA" id="ARBA00022722"/>
    </source>
</evidence>
<feature type="compositionally biased region" description="Low complexity" evidence="11">
    <location>
        <begin position="211"/>
        <end position="226"/>
    </location>
</feature>
<dbReference type="SUPFAM" id="SSF56672">
    <property type="entry name" value="DNA/RNA polymerases"/>
    <property type="match status" value="1"/>
</dbReference>
<feature type="region of interest" description="Disordered" evidence="11">
    <location>
        <begin position="285"/>
        <end position="325"/>
    </location>
</feature>
<keyword evidence="7" id="KW-0460">Magnesium</keyword>
<reference evidence="14" key="2">
    <citation type="submission" date="2014-07" db="EMBL/GenBank/DDBJ databases">
        <authorList>
            <person name="Hull J."/>
        </authorList>
    </citation>
    <scope>NUCLEOTIDE SEQUENCE</scope>
</reference>
<dbReference type="Gene3D" id="3.30.70.270">
    <property type="match status" value="2"/>
</dbReference>
<dbReference type="SUPFAM" id="SSF50630">
    <property type="entry name" value="Acid proteases"/>
    <property type="match status" value="1"/>
</dbReference>
<dbReference type="GO" id="GO:0003723">
    <property type="term" value="F:RNA binding"/>
    <property type="evidence" value="ECO:0007669"/>
    <property type="project" value="UniProtKB-KW"/>
</dbReference>
<protein>
    <recommendedName>
        <fullName evidence="1">RNA-directed DNA polymerase</fullName>
        <ecNumber evidence="1">2.7.7.49</ecNumber>
    </recommendedName>
</protein>
<dbReference type="Gene3D" id="2.40.70.10">
    <property type="entry name" value="Acid Proteases"/>
    <property type="match status" value="1"/>
</dbReference>
<dbReference type="Pfam" id="PF17919">
    <property type="entry name" value="RT_RNaseH_2"/>
    <property type="match status" value="1"/>
</dbReference>
<dbReference type="InterPro" id="IPR043128">
    <property type="entry name" value="Rev_trsase/Diguanyl_cyclase"/>
</dbReference>
<dbReference type="InterPro" id="IPR041577">
    <property type="entry name" value="RT_RNaseH_2"/>
</dbReference>
<evidence type="ECO:0000256" key="1">
    <source>
        <dbReference type="ARBA" id="ARBA00012493"/>
    </source>
</evidence>
<feature type="non-terminal residue" evidence="14">
    <location>
        <position position="926"/>
    </location>
</feature>
<evidence type="ECO:0000256" key="11">
    <source>
        <dbReference type="SAM" id="MobiDB-lite"/>
    </source>
</evidence>
<feature type="region of interest" description="Disordered" evidence="11">
    <location>
        <begin position="198"/>
        <end position="258"/>
    </location>
</feature>
<dbReference type="CDD" id="cd01647">
    <property type="entry name" value="RT_LTR"/>
    <property type="match status" value="1"/>
</dbReference>
<keyword evidence="6" id="KW-0378">Hydrolase</keyword>
<dbReference type="InterPro" id="IPR018061">
    <property type="entry name" value="Retropepsins"/>
</dbReference>
<dbReference type="InterPro" id="IPR021109">
    <property type="entry name" value="Peptidase_aspartic_dom_sf"/>
</dbReference>
<accession>A0A0A9WWC1</accession>
<dbReference type="Gene3D" id="3.10.10.10">
    <property type="entry name" value="HIV Type 1 Reverse Transcriptase, subunit A, domain 1"/>
    <property type="match status" value="1"/>
</dbReference>
<keyword evidence="5" id="KW-0255">Endonuclease</keyword>
<dbReference type="Pfam" id="PF00077">
    <property type="entry name" value="RVP"/>
    <property type="match status" value="1"/>
</dbReference>
<dbReference type="InterPro" id="IPR043502">
    <property type="entry name" value="DNA/RNA_pol_sf"/>
</dbReference>
<dbReference type="AlphaFoldDB" id="A0A0A9WWC1"/>
<feature type="non-terminal residue" evidence="14">
    <location>
        <position position="1"/>
    </location>
</feature>
<evidence type="ECO:0000256" key="5">
    <source>
        <dbReference type="ARBA" id="ARBA00022759"/>
    </source>
</evidence>
<keyword evidence="10" id="KW-0511">Multifunctional enzyme</keyword>
<dbReference type="GO" id="GO:0003964">
    <property type="term" value="F:RNA-directed DNA polymerase activity"/>
    <property type="evidence" value="ECO:0007669"/>
    <property type="project" value="UniProtKB-EC"/>
</dbReference>
<evidence type="ECO:0000256" key="6">
    <source>
        <dbReference type="ARBA" id="ARBA00022801"/>
    </source>
</evidence>
<feature type="domain" description="Reverse transcriptase" evidence="13">
    <location>
        <begin position="549"/>
        <end position="734"/>
    </location>
</feature>
<dbReference type="GO" id="GO:0004190">
    <property type="term" value="F:aspartic-type endopeptidase activity"/>
    <property type="evidence" value="ECO:0007669"/>
    <property type="project" value="InterPro"/>
</dbReference>
<dbReference type="GO" id="GO:0004519">
    <property type="term" value="F:endonuclease activity"/>
    <property type="evidence" value="ECO:0007669"/>
    <property type="project" value="UniProtKB-KW"/>
</dbReference>
<gene>
    <name evidence="14" type="ORF">CM83_26796</name>
</gene>
<dbReference type="InterPro" id="IPR001969">
    <property type="entry name" value="Aspartic_peptidase_AS"/>
</dbReference>
<feature type="compositionally biased region" description="Basic and acidic residues" evidence="11">
    <location>
        <begin position="295"/>
        <end position="312"/>
    </location>
</feature>
<dbReference type="PROSITE" id="PS50878">
    <property type="entry name" value="RT_POL"/>
    <property type="match status" value="1"/>
</dbReference>
<organism evidence="14">
    <name type="scientific">Lygus hesperus</name>
    <name type="common">Western plant bug</name>
    <dbReference type="NCBI Taxonomy" id="30085"/>
    <lineage>
        <taxon>Eukaryota</taxon>
        <taxon>Metazoa</taxon>
        <taxon>Ecdysozoa</taxon>
        <taxon>Arthropoda</taxon>
        <taxon>Hexapoda</taxon>
        <taxon>Insecta</taxon>
        <taxon>Pterygota</taxon>
        <taxon>Neoptera</taxon>
        <taxon>Paraneoptera</taxon>
        <taxon>Hemiptera</taxon>
        <taxon>Heteroptera</taxon>
        <taxon>Panheteroptera</taxon>
        <taxon>Cimicomorpha</taxon>
        <taxon>Miridae</taxon>
        <taxon>Mirini</taxon>
        <taxon>Lygus</taxon>
    </lineage>
</organism>
<dbReference type="EC" id="2.7.7.49" evidence="1"/>
<proteinExistence type="predicted"/>
<dbReference type="PROSITE" id="PS50175">
    <property type="entry name" value="ASP_PROT_RETROV"/>
    <property type="match status" value="1"/>
</dbReference>
<dbReference type="PANTHER" id="PTHR37984">
    <property type="entry name" value="PROTEIN CBG26694"/>
    <property type="match status" value="1"/>
</dbReference>
<evidence type="ECO:0000259" key="12">
    <source>
        <dbReference type="PROSITE" id="PS50175"/>
    </source>
</evidence>
<dbReference type="CDD" id="cd09274">
    <property type="entry name" value="RNase_HI_RT_Ty3"/>
    <property type="match status" value="1"/>
</dbReference>
<keyword evidence="2" id="KW-0808">Transferase</keyword>
<evidence type="ECO:0000256" key="7">
    <source>
        <dbReference type="ARBA" id="ARBA00022842"/>
    </source>
</evidence>
<keyword evidence="4" id="KW-0540">Nuclease</keyword>
<evidence type="ECO:0000256" key="9">
    <source>
        <dbReference type="ARBA" id="ARBA00022908"/>
    </source>
</evidence>
<keyword evidence="9" id="KW-0229">DNA integration</keyword>
<evidence type="ECO:0000313" key="14">
    <source>
        <dbReference type="EMBL" id="JAG11726.1"/>
    </source>
</evidence>
<dbReference type="GO" id="GO:0006508">
    <property type="term" value="P:proteolysis"/>
    <property type="evidence" value="ECO:0007669"/>
    <property type="project" value="InterPro"/>
</dbReference>
<dbReference type="InterPro" id="IPR050951">
    <property type="entry name" value="Retrovirus_Pol_polyprotein"/>
</dbReference>
<evidence type="ECO:0000256" key="3">
    <source>
        <dbReference type="ARBA" id="ARBA00022695"/>
    </source>
</evidence>
<evidence type="ECO:0000256" key="8">
    <source>
        <dbReference type="ARBA" id="ARBA00022884"/>
    </source>
</evidence>
<dbReference type="GO" id="GO:0015074">
    <property type="term" value="P:DNA integration"/>
    <property type="evidence" value="ECO:0007669"/>
    <property type="project" value="UniProtKB-KW"/>
</dbReference>
<feature type="compositionally biased region" description="Polar residues" evidence="11">
    <location>
        <begin position="227"/>
        <end position="238"/>
    </location>
</feature>